<comment type="caution">
    <text evidence="4">The sequence shown here is derived from an EMBL/GenBank/DDBJ whole genome shotgun (WGS) entry which is preliminary data.</text>
</comment>
<evidence type="ECO:0008006" key="6">
    <source>
        <dbReference type="Google" id="ProtNLM"/>
    </source>
</evidence>
<keyword evidence="5" id="KW-1185">Reference proteome</keyword>
<dbReference type="GO" id="GO:0005737">
    <property type="term" value="C:cytoplasm"/>
    <property type="evidence" value="ECO:0007669"/>
    <property type="project" value="TreeGrafter"/>
</dbReference>
<keyword evidence="2" id="KW-0413">Isomerase</keyword>
<proteinExistence type="inferred from homology"/>
<feature type="region of interest" description="Disordered" evidence="3">
    <location>
        <begin position="325"/>
        <end position="359"/>
    </location>
</feature>
<evidence type="ECO:0000256" key="1">
    <source>
        <dbReference type="ARBA" id="ARBA00008270"/>
    </source>
</evidence>
<name>A0A427XVQ1_9TREE</name>
<accession>A0A427XVQ1</accession>
<organism evidence="4 5">
    <name type="scientific">Saitozyma podzolica</name>
    <dbReference type="NCBI Taxonomy" id="1890683"/>
    <lineage>
        <taxon>Eukaryota</taxon>
        <taxon>Fungi</taxon>
        <taxon>Dikarya</taxon>
        <taxon>Basidiomycota</taxon>
        <taxon>Agaricomycotina</taxon>
        <taxon>Tremellomycetes</taxon>
        <taxon>Tremellales</taxon>
        <taxon>Trimorphomycetaceae</taxon>
        <taxon>Saitozyma</taxon>
    </lineage>
</organism>
<dbReference type="SUPFAM" id="SSF54506">
    <property type="entry name" value="Diaminopimelate epimerase-like"/>
    <property type="match status" value="1"/>
</dbReference>
<dbReference type="OrthoDB" id="75169at2759"/>
<comment type="similarity">
    <text evidence="1">Belongs to the PhzF family.</text>
</comment>
<evidence type="ECO:0000256" key="2">
    <source>
        <dbReference type="ARBA" id="ARBA00023235"/>
    </source>
</evidence>
<dbReference type="Proteomes" id="UP000279259">
    <property type="component" value="Unassembled WGS sequence"/>
</dbReference>
<dbReference type="AlphaFoldDB" id="A0A427XVQ1"/>
<dbReference type="Gene3D" id="3.10.310.10">
    <property type="entry name" value="Diaminopimelate Epimerase, Chain A, domain 1"/>
    <property type="match status" value="2"/>
</dbReference>
<feature type="compositionally biased region" description="Basic and acidic residues" evidence="3">
    <location>
        <begin position="334"/>
        <end position="343"/>
    </location>
</feature>
<dbReference type="GO" id="GO:0016853">
    <property type="term" value="F:isomerase activity"/>
    <property type="evidence" value="ECO:0007669"/>
    <property type="project" value="UniProtKB-KW"/>
</dbReference>
<protein>
    <recommendedName>
        <fullName evidence="6">Phenazine biosynthesis protein</fullName>
    </recommendedName>
</protein>
<dbReference type="STRING" id="1890683.A0A427XVQ1"/>
<evidence type="ECO:0000256" key="3">
    <source>
        <dbReference type="SAM" id="MobiDB-lite"/>
    </source>
</evidence>
<dbReference type="InterPro" id="IPR003719">
    <property type="entry name" value="Phenazine_PhzF-like"/>
</dbReference>
<reference evidence="4 5" key="1">
    <citation type="submission" date="2018-11" db="EMBL/GenBank/DDBJ databases">
        <title>Genome sequence of Saitozyma podzolica DSM 27192.</title>
        <authorList>
            <person name="Aliyu H."/>
            <person name="Gorte O."/>
            <person name="Ochsenreither K."/>
        </authorList>
    </citation>
    <scope>NUCLEOTIDE SEQUENCE [LARGE SCALE GENOMIC DNA]</scope>
    <source>
        <strain evidence="4 5">DSM 27192</strain>
    </source>
</reference>
<dbReference type="EMBL" id="RSCD01000026">
    <property type="protein sequence ID" value="RSH82805.1"/>
    <property type="molecule type" value="Genomic_DNA"/>
</dbReference>
<dbReference type="PANTHER" id="PTHR13774">
    <property type="entry name" value="PHENAZINE BIOSYNTHESIS PROTEIN"/>
    <property type="match status" value="1"/>
</dbReference>
<gene>
    <name evidence="4" type="ORF">EHS25_005795</name>
</gene>
<evidence type="ECO:0000313" key="5">
    <source>
        <dbReference type="Proteomes" id="UP000279259"/>
    </source>
</evidence>
<sequence length="359" mass="38313">MASVKLPYTILNAFTTTRESGNPAAVVPLPAPAAPPTELSTDDLLGLFPSDDCLLSVAKHFGLPMTAFPVPLPSSKSEPGLTTSIGPTPSYALRWFHPDGEAPLCGHATLALSSYLFESLGGVKHLRYLTRYHGEVSALLVSDPFDSGREVVALDFPELRGFQTVPKGSERYAEIMSSIKRASEGWKEDEVVNVEESETYVLVELASGADLKAIKIDPARLDAISPKQFLLTQLADPARSPAHIHSRVFGTAPGHSYEDTATGSAHCALIPYYLTAAFSRLCAAHPTAAFSTTSTASTGGTYVPSGDDPLDPLASTLKVSQLSARGGTMSVQWRKPEGRDEVQNGRGPRMGSQAEEDNK</sequence>
<evidence type="ECO:0000313" key="4">
    <source>
        <dbReference type="EMBL" id="RSH82805.1"/>
    </source>
</evidence>
<dbReference type="Pfam" id="PF02567">
    <property type="entry name" value="PhzC-PhzF"/>
    <property type="match status" value="1"/>
</dbReference>
<dbReference type="PANTHER" id="PTHR13774:SF17">
    <property type="entry name" value="PHENAZINE BIOSYNTHESIS-LIKE DOMAIN-CONTAINING PROTEIN"/>
    <property type="match status" value="1"/>
</dbReference>